<dbReference type="InterPro" id="IPR013563">
    <property type="entry name" value="Oligopep_ABC_C"/>
</dbReference>
<dbReference type="CDD" id="cd06261">
    <property type="entry name" value="TM_PBP2"/>
    <property type="match status" value="1"/>
</dbReference>
<dbReference type="Gene3D" id="1.10.3720.10">
    <property type="entry name" value="MetI-like"/>
    <property type="match status" value="1"/>
</dbReference>
<comment type="similarity">
    <text evidence="3">Belongs to the ABC transporter superfamily.</text>
</comment>
<evidence type="ECO:0000256" key="9">
    <source>
        <dbReference type="ARBA" id="ARBA00022989"/>
    </source>
</evidence>
<dbReference type="PROSITE" id="PS00211">
    <property type="entry name" value="ABC_TRANSPORTER_1"/>
    <property type="match status" value="1"/>
</dbReference>
<dbReference type="InterPro" id="IPR027417">
    <property type="entry name" value="P-loop_NTPase"/>
</dbReference>
<keyword evidence="7" id="KW-0547">Nucleotide-binding</keyword>
<dbReference type="SMART" id="SM00382">
    <property type="entry name" value="AAA"/>
    <property type="match status" value="1"/>
</dbReference>
<dbReference type="GO" id="GO:0015833">
    <property type="term" value="P:peptide transport"/>
    <property type="evidence" value="ECO:0007669"/>
    <property type="project" value="InterPro"/>
</dbReference>
<evidence type="ECO:0000256" key="7">
    <source>
        <dbReference type="ARBA" id="ARBA00022741"/>
    </source>
</evidence>
<evidence type="ECO:0000256" key="8">
    <source>
        <dbReference type="ARBA" id="ARBA00022840"/>
    </source>
</evidence>
<feature type="transmembrane region" description="Helical" evidence="11">
    <location>
        <begin position="148"/>
        <end position="173"/>
    </location>
</feature>
<dbReference type="FunFam" id="3.40.50.300:FF:000016">
    <property type="entry name" value="Oligopeptide ABC transporter ATP-binding component"/>
    <property type="match status" value="1"/>
</dbReference>
<dbReference type="Proteomes" id="UP000293764">
    <property type="component" value="Unassembled WGS sequence"/>
</dbReference>
<dbReference type="Pfam" id="PF12911">
    <property type="entry name" value="OppC_N"/>
    <property type="match status" value="1"/>
</dbReference>
<comment type="caution">
    <text evidence="15">The sequence shown here is derived from an EMBL/GenBank/DDBJ whole genome shotgun (WGS) entry which is preliminary data.</text>
</comment>
<evidence type="ECO:0000313" key="15">
    <source>
        <dbReference type="EMBL" id="RYV50792.1"/>
    </source>
</evidence>
<dbReference type="PROSITE" id="PS50893">
    <property type="entry name" value="ABC_TRANSPORTER_2"/>
    <property type="match status" value="1"/>
</dbReference>
<keyword evidence="9 11" id="KW-1133">Transmembrane helix</keyword>
<feature type="transmembrane region" description="Helical" evidence="11">
    <location>
        <begin position="104"/>
        <end position="128"/>
    </location>
</feature>
<protein>
    <submittedName>
        <fullName evidence="15">Dipeptide/oligopeptide/nickel ABC transporter permease/ATP-binding protein</fullName>
    </submittedName>
</protein>
<comment type="subcellular location">
    <subcellularLocation>
        <location evidence="11">Cell membrane</location>
        <topology evidence="11">Multi-pass membrane protein</topology>
    </subcellularLocation>
    <subcellularLocation>
        <location evidence="2">Cell membrane</location>
        <topology evidence="2">Peripheral membrane protein</topology>
    </subcellularLocation>
    <subcellularLocation>
        <location evidence="1">Membrane</location>
        <topology evidence="1">Multi-pass membrane protein</topology>
    </subcellularLocation>
</comment>
<evidence type="ECO:0000256" key="4">
    <source>
        <dbReference type="ARBA" id="ARBA00022448"/>
    </source>
</evidence>
<evidence type="ECO:0000256" key="1">
    <source>
        <dbReference type="ARBA" id="ARBA00004141"/>
    </source>
</evidence>
<keyword evidence="4 11" id="KW-0813">Transport</keyword>
<dbReference type="PANTHER" id="PTHR43297">
    <property type="entry name" value="OLIGOPEPTIDE TRANSPORT ATP-BINDING PROTEIN APPD"/>
    <property type="match status" value="1"/>
</dbReference>
<dbReference type="PROSITE" id="PS50928">
    <property type="entry name" value="ABC_TM1"/>
    <property type="match status" value="1"/>
</dbReference>
<dbReference type="OrthoDB" id="3677453at2"/>
<dbReference type="SUPFAM" id="SSF52540">
    <property type="entry name" value="P-loop containing nucleoside triphosphate hydrolases"/>
    <property type="match status" value="1"/>
</dbReference>
<dbReference type="InterPro" id="IPR017871">
    <property type="entry name" value="ABC_transporter-like_CS"/>
</dbReference>
<dbReference type="InterPro" id="IPR003593">
    <property type="entry name" value="AAA+_ATPase"/>
</dbReference>
<evidence type="ECO:0000256" key="6">
    <source>
        <dbReference type="ARBA" id="ARBA00022692"/>
    </source>
</evidence>
<accession>A0A4Q5MYB9</accession>
<dbReference type="GO" id="GO:0005886">
    <property type="term" value="C:plasma membrane"/>
    <property type="evidence" value="ECO:0007669"/>
    <property type="project" value="UniProtKB-SubCell"/>
</dbReference>
<feature type="transmembrane region" description="Helical" evidence="11">
    <location>
        <begin position="213"/>
        <end position="235"/>
    </location>
</feature>
<dbReference type="AlphaFoldDB" id="A0A4Q5MYB9"/>
<feature type="domain" description="ABC transmembrane type-1" evidence="14">
    <location>
        <begin position="100"/>
        <end position="288"/>
    </location>
</feature>
<evidence type="ECO:0000256" key="11">
    <source>
        <dbReference type="RuleBase" id="RU363032"/>
    </source>
</evidence>
<gene>
    <name evidence="15" type="ORF">EUA98_11610</name>
</gene>
<dbReference type="EMBL" id="SDWW01000026">
    <property type="protein sequence ID" value="RYV50792.1"/>
    <property type="molecule type" value="Genomic_DNA"/>
</dbReference>
<keyword evidence="6 11" id="KW-0812">Transmembrane</keyword>
<dbReference type="CDD" id="cd03257">
    <property type="entry name" value="ABC_NikE_OppD_transporters"/>
    <property type="match status" value="1"/>
</dbReference>
<feature type="transmembrane region" description="Helical" evidence="11">
    <location>
        <begin position="40"/>
        <end position="60"/>
    </location>
</feature>
<dbReference type="SUPFAM" id="SSF161098">
    <property type="entry name" value="MetI-like"/>
    <property type="match status" value="1"/>
</dbReference>
<dbReference type="InterPro" id="IPR003439">
    <property type="entry name" value="ABC_transporter-like_ATP-bd"/>
</dbReference>
<evidence type="ECO:0000256" key="5">
    <source>
        <dbReference type="ARBA" id="ARBA00022475"/>
    </source>
</evidence>
<evidence type="ECO:0000256" key="12">
    <source>
        <dbReference type="SAM" id="MobiDB-lite"/>
    </source>
</evidence>
<evidence type="ECO:0000256" key="3">
    <source>
        <dbReference type="ARBA" id="ARBA00005417"/>
    </source>
</evidence>
<keyword evidence="5" id="KW-1003">Cell membrane</keyword>
<dbReference type="Pfam" id="PF00005">
    <property type="entry name" value="ABC_tran"/>
    <property type="match status" value="1"/>
</dbReference>
<keyword evidence="16" id="KW-1185">Reference proteome</keyword>
<dbReference type="InterPro" id="IPR025966">
    <property type="entry name" value="OppC_N"/>
</dbReference>
<keyword evidence="8 15" id="KW-0067">ATP-binding</keyword>
<evidence type="ECO:0000256" key="2">
    <source>
        <dbReference type="ARBA" id="ARBA00004202"/>
    </source>
</evidence>
<dbReference type="PANTHER" id="PTHR43297:SF2">
    <property type="entry name" value="DIPEPTIDE TRANSPORT ATP-BINDING PROTEIN DPPD"/>
    <property type="match status" value="1"/>
</dbReference>
<proteinExistence type="inferred from homology"/>
<dbReference type="InterPro" id="IPR000515">
    <property type="entry name" value="MetI-like"/>
</dbReference>
<evidence type="ECO:0000259" key="14">
    <source>
        <dbReference type="PROSITE" id="PS50928"/>
    </source>
</evidence>
<organism evidence="15 16">
    <name type="scientific">Pengzhenrongella frigida</name>
    <dbReference type="NCBI Taxonomy" id="1259133"/>
    <lineage>
        <taxon>Bacteria</taxon>
        <taxon>Bacillati</taxon>
        <taxon>Actinomycetota</taxon>
        <taxon>Actinomycetes</taxon>
        <taxon>Micrococcales</taxon>
        <taxon>Pengzhenrongella</taxon>
    </lineage>
</organism>
<dbReference type="GO" id="GO:0005524">
    <property type="term" value="F:ATP binding"/>
    <property type="evidence" value="ECO:0007669"/>
    <property type="project" value="UniProtKB-KW"/>
</dbReference>
<dbReference type="Gene3D" id="3.40.50.300">
    <property type="entry name" value="P-loop containing nucleotide triphosphate hydrolases"/>
    <property type="match status" value="1"/>
</dbReference>
<dbReference type="InterPro" id="IPR035906">
    <property type="entry name" value="MetI-like_sf"/>
</dbReference>
<name>A0A4Q5MYB9_9MICO</name>
<evidence type="ECO:0000313" key="16">
    <source>
        <dbReference type="Proteomes" id="UP000293764"/>
    </source>
</evidence>
<dbReference type="InterPro" id="IPR050388">
    <property type="entry name" value="ABC_Ni/Peptide_Import"/>
</dbReference>
<dbReference type="Pfam" id="PF00528">
    <property type="entry name" value="BPD_transp_1"/>
    <property type="match status" value="1"/>
</dbReference>
<dbReference type="GO" id="GO:0055085">
    <property type="term" value="P:transmembrane transport"/>
    <property type="evidence" value="ECO:0007669"/>
    <property type="project" value="InterPro"/>
</dbReference>
<sequence length="646" mass="66653">MTLPSPDGTAGVAPDAAALVGVALPKRAHLVRRLLKDPTAVVSIVLLIVIAAASFAAPLLTSADPAAPSLANTLGPPAPGHPLGFDGVGRDIFARLLYGGQVSLIGALIAVLVAVAIGVPSGLLAGYAKGAFDAVASWTANLTMAIPAIVILLVVMTALGASTSTAMIVFGVLMSPGVFRLVRASVVAVREELYVDAARVSGLSDARIMRRHILPVVAAPTIIQAAQMFGIAIMIQAGLQFLGIGSSAESSWGSMLSDAFSNIYVAPQLLVWPGLALTITVSAFALLGNALRDSLGATAIKPSRAARRKARAAKSAARVTPSAKTPAIVLSDDAASDDDDAAADAATPEADVLLVVENLRVAYPTSGGESVVVDGISLTVRKGEVVGLVGESGSGKTQTAFSILGLLPPEAQVTAHTISFDGRQIAGLGRNAMNELRGRRIGYVPQEPMSNLDPSFRIGFQLVEPMRQHLGLSKAQAKAKALGLLARVGINDPERTFAAYPHEISGGMAQRVLIAGAVSCDPELLIADEPTTALDVTVQAEVLDLMRSLQAEREMGMILVTHNFGVVADICDRVAVMQTGKIVETAPARELFANPQHPYTRMLLDSTLEDSVPRRALAAVGAAATGSTAADTTLATDPTTPTGESA</sequence>
<feature type="domain" description="ABC transporter" evidence="13">
    <location>
        <begin position="354"/>
        <end position="604"/>
    </location>
</feature>
<reference evidence="15 16" key="1">
    <citation type="submission" date="2019-01" db="EMBL/GenBank/DDBJ databases">
        <title>Novel species of Cellulomonas.</title>
        <authorList>
            <person name="Liu Q."/>
            <person name="Xin Y.-H."/>
        </authorList>
    </citation>
    <scope>NUCLEOTIDE SEQUENCE [LARGE SCALE GENOMIC DNA]</scope>
    <source>
        <strain evidence="15 16">HLT2-17</strain>
    </source>
</reference>
<dbReference type="RefSeq" id="WP_130102851.1">
    <property type="nucleotide sequence ID" value="NZ_SDWW01000026.1"/>
</dbReference>
<dbReference type="Pfam" id="PF08352">
    <property type="entry name" value="oligo_HPY"/>
    <property type="match status" value="1"/>
</dbReference>
<comment type="similarity">
    <text evidence="11">Belongs to the binding-protein-dependent transport system permease family.</text>
</comment>
<keyword evidence="10 11" id="KW-0472">Membrane</keyword>
<feature type="transmembrane region" description="Helical" evidence="11">
    <location>
        <begin position="270"/>
        <end position="291"/>
    </location>
</feature>
<evidence type="ECO:0000256" key="10">
    <source>
        <dbReference type="ARBA" id="ARBA00023136"/>
    </source>
</evidence>
<evidence type="ECO:0000259" key="13">
    <source>
        <dbReference type="PROSITE" id="PS50893"/>
    </source>
</evidence>
<dbReference type="GO" id="GO:0016887">
    <property type="term" value="F:ATP hydrolysis activity"/>
    <property type="evidence" value="ECO:0007669"/>
    <property type="project" value="InterPro"/>
</dbReference>
<feature type="region of interest" description="Disordered" evidence="12">
    <location>
        <begin position="623"/>
        <end position="646"/>
    </location>
</feature>